<keyword evidence="8" id="KW-1185">Reference proteome</keyword>
<dbReference type="PANTHER" id="PTHR30096:SF0">
    <property type="entry name" value="4,5-DOPA DIOXYGENASE EXTRADIOL-LIKE PROTEIN"/>
    <property type="match status" value="1"/>
</dbReference>
<dbReference type="InterPro" id="IPR014436">
    <property type="entry name" value="Extradiol_dOase_DODA"/>
</dbReference>
<evidence type="ECO:0000256" key="1">
    <source>
        <dbReference type="ARBA" id="ARBA00001947"/>
    </source>
</evidence>
<dbReference type="AlphaFoldDB" id="A0A1L9UFI1"/>
<evidence type="ECO:0000256" key="4">
    <source>
        <dbReference type="ARBA" id="ARBA00022833"/>
    </source>
</evidence>
<dbReference type="PIRSF" id="PIRSF006157">
    <property type="entry name" value="Doxgns_DODA"/>
    <property type="match status" value="1"/>
</dbReference>
<dbReference type="OrthoDB" id="7396853at2759"/>
<dbReference type="VEuPathDB" id="FungiDB:ASPBRDRAFT_56215"/>
<dbReference type="EMBL" id="KV878686">
    <property type="protein sequence ID" value="OJJ70419.1"/>
    <property type="molecule type" value="Genomic_DNA"/>
</dbReference>
<dbReference type="GeneID" id="93580005"/>
<organism evidence="7 8">
    <name type="scientific">Aspergillus brasiliensis (strain CBS 101740 / IMI 381727 / IBT 21946)</name>
    <dbReference type="NCBI Taxonomy" id="767769"/>
    <lineage>
        <taxon>Eukaryota</taxon>
        <taxon>Fungi</taxon>
        <taxon>Dikarya</taxon>
        <taxon>Ascomycota</taxon>
        <taxon>Pezizomycotina</taxon>
        <taxon>Eurotiomycetes</taxon>
        <taxon>Eurotiomycetidae</taxon>
        <taxon>Eurotiales</taxon>
        <taxon>Aspergillaceae</taxon>
        <taxon>Aspergillus</taxon>
        <taxon>Aspergillus subgen. Circumdati</taxon>
    </lineage>
</organism>
<comment type="cofactor">
    <cofactor evidence="1">
        <name>Zn(2+)</name>
        <dbReference type="ChEBI" id="CHEBI:29105"/>
    </cofactor>
</comment>
<gene>
    <name evidence="7" type="ORF">ASPBRDRAFT_56215</name>
</gene>
<comment type="similarity">
    <text evidence="2">Belongs to the DODA-type extradiol aromatic ring-opening dioxygenase family.</text>
</comment>
<evidence type="ECO:0000259" key="6">
    <source>
        <dbReference type="Pfam" id="PF02900"/>
    </source>
</evidence>
<protein>
    <recommendedName>
        <fullName evidence="6">Extradiol ring-cleavage dioxygenase class III enzyme subunit B domain-containing protein</fullName>
    </recommendedName>
</protein>
<evidence type="ECO:0000256" key="2">
    <source>
        <dbReference type="ARBA" id="ARBA00007581"/>
    </source>
</evidence>
<evidence type="ECO:0000256" key="3">
    <source>
        <dbReference type="ARBA" id="ARBA00022723"/>
    </source>
</evidence>
<dbReference type="CDD" id="cd07363">
    <property type="entry name" value="45_DOPA_Dioxygenase"/>
    <property type="match status" value="1"/>
</dbReference>
<evidence type="ECO:0000256" key="5">
    <source>
        <dbReference type="ARBA" id="ARBA00023002"/>
    </source>
</evidence>
<proteinExistence type="inferred from homology"/>
<dbReference type="InterPro" id="IPR004183">
    <property type="entry name" value="Xdiol_dOase_suB"/>
</dbReference>
<keyword evidence="3" id="KW-0479">Metal-binding</keyword>
<sequence length="274" mass="30550">MSTTSNERLPTYFIGHGGVGILFKPGYGPVQQDLREIGKEIKALKPEAIVTTCGHFEGDSDAIQVNLKEPTKVWHDLGPSWHTTFPHKVLQHLLDKGIKAEGVERDLDHGIWVPFKLMFPEGEDELDIPVLQISTYAGNDLDAHVRLGEALSSLPGRIVFIGSGMIVHNLRAMREGTTDTTVARSIEDAALKALSATTPRERDAQFLALQKRDDWIDAHPTEEHVLPLYMTLGVGRDWSEYKVWNQDRYIVGLSFLSFRLGTLPTTSEVLSGRL</sequence>
<dbReference type="PANTHER" id="PTHR30096">
    <property type="entry name" value="4,5-DOPA DIOXYGENASE EXTRADIOL-LIKE PROTEIN"/>
    <property type="match status" value="1"/>
</dbReference>
<dbReference type="Pfam" id="PF02900">
    <property type="entry name" value="LigB"/>
    <property type="match status" value="1"/>
</dbReference>
<dbReference type="GO" id="GO:0016702">
    <property type="term" value="F:oxidoreductase activity, acting on single donors with incorporation of molecular oxygen, incorporation of two atoms of oxygen"/>
    <property type="evidence" value="ECO:0007669"/>
    <property type="project" value="UniProtKB-ARBA"/>
</dbReference>
<name>A0A1L9UFI1_ASPBC</name>
<dbReference type="RefSeq" id="XP_067477667.1">
    <property type="nucleotide sequence ID" value="XM_067627517.1"/>
</dbReference>
<evidence type="ECO:0000313" key="7">
    <source>
        <dbReference type="EMBL" id="OJJ70419.1"/>
    </source>
</evidence>
<dbReference type="STRING" id="767769.A0A1L9UFI1"/>
<dbReference type="Proteomes" id="UP000184499">
    <property type="component" value="Unassembled WGS sequence"/>
</dbReference>
<reference evidence="8" key="1">
    <citation type="journal article" date="2017" name="Genome Biol.">
        <title>Comparative genomics reveals high biological diversity and specific adaptations in the industrially and medically important fungal genus Aspergillus.</title>
        <authorList>
            <person name="de Vries R.P."/>
            <person name="Riley R."/>
            <person name="Wiebenga A."/>
            <person name="Aguilar-Osorio G."/>
            <person name="Amillis S."/>
            <person name="Uchima C.A."/>
            <person name="Anderluh G."/>
            <person name="Asadollahi M."/>
            <person name="Askin M."/>
            <person name="Barry K."/>
            <person name="Battaglia E."/>
            <person name="Bayram O."/>
            <person name="Benocci T."/>
            <person name="Braus-Stromeyer S.A."/>
            <person name="Caldana C."/>
            <person name="Canovas D."/>
            <person name="Cerqueira G.C."/>
            <person name="Chen F."/>
            <person name="Chen W."/>
            <person name="Choi C."/>
            <person name="Clum A."/>
            <person name="Dos Santos R.A."/>
            <person name="Damasio A.R."/>
            <person name="Diallinas G."/>
            <person name="Emri T."/>
            <person name="Fekete E."/>
            <person name="Flipphi M."/>
            <person name="Freyberg S."/>
            <person name="Gallo A."/>
            <person name="Gournas C."/>
            <person name="Habgood R."/>
            <person name="Hainaut M."/>
            <person name="Harispe M.L."/>
            <person name="Henrissat B."/>
            <person name="Hilden K.S."/>
            <person name="Hope R."/>
            <person name="Hossain A."/>
            <person name="Karabika E."/>
            <person name="Karaffa L."/>
            <person name="Karanyi Z."/>
            <person name="Krasevec N."/>
            <person name="Kuo A."/>
            <person name="Kusch H."/>
            <person name="LaButti K."/>
            <person name="Lagendijk E.L."/>
            <person name="Lapidus A."/>
            <person name="Levasseur A."/>
            <person name="Lindquist E."/>
            <person name="Lipzen A."/>
            <person name="Logrieco A.F."/>
            <person name="MacCabe A."/>
            <person name="Maekelae M.R."/>
            <person name="Malavazi I."/>
            <person name="Melin P."/>
            <person name="Meyer V."/>
            <person name="Mielnichuk N."/>
            <person name="Miskei M."/>
            <person name="Molnar A.P."/>
            <person name="Mule G."/>
            <person name="Ngan C.Y."/>
            <person name="Orejas M."/>
            <person name="Orosz E."/>
            <person name="Ouedraogo J.P."/>
            <person name="Overkamp K.M."/>
            <person name="Park H.-S."/>
            <person name="Perrone G."/>
            <person name="Piumi F."/>
            <person name="Punt P.J."/>
            <person name="Ram A.F."/>
            <person name="Ramon A."/>
            <person name="Rauscher S."/>
            <person name="Record E."/>
            <person name="Riano-Pachon D.M."/>
            <person name="Robert V."/>
            <person name="Roehrig J."/>
            <person name="Ruller R."/>
            <person name="Salamov A."/>
            <person name="Salih N.S."/>
            <person name="Samson R.A."/>
            <person name="Sandor E."/>
            <person name="Sanguinetti M."/>
            <person name="Schuetze T."/>
            <person name="Sepcic K."/>
            <person name="Shelest E."/>
            <person name="Sherlock G."/>
            <person name="Sophianopoulou V."/>
            <person name="Squina F.M."/>
            <person name="Sun H."/>
            <person name="Susca A."/>
            <person name="Todd R.B."/>
            <person name="Tsang A."/>
            <person name="Unkles S.E."/>
            <person name="van de Wiele N."/>
            <person name="van Rossen-Uffink D."/>
            <person name="Oliveira J.V."/>
            <person name="Vesth T.C."/>
            <person name="Visser J."/>
            <person name="Yu J.-H."/>
            <person name="Zhou M."/>
            <person name="Andersen M.R."/>
            <person name="Archer D.B."/>
            <person name="Baker S.E."/>
            <person name="Benoit I."/>
            <person name="Brakhage A.A."/>
            <person name="Braus G.H."/>
            <person name="Fischer R."/>
            <person name="Frisvad J.C."/>
            <person name="Goldman G.H."/>
            <person name="Houbraken J."/>
            <person name="Oakley B."/>
            <person name="Pocsi I."/>
            <person name="Scazzocchio C."/>
            <person name="Seiboth B."/>
            <person name="vanKuyk P.A."/>
            <person name="Wortman J."/>
            <person name="Dyer P.S."/>
            <person name="Grigoriev I.V."/>
        </authorList>
    </citation>
    <scope>NUCLEOTIDE SEQUENCE [LARGE SCALE GENOMIC DNA]</scope>
    <source>
        <strain evidence="8">CBS 101740 / IMI 381727 / IBT 21946</strain>
    </source>
</reference>
<evidence type="ECO:0000313" key="8">
    <source>
        <dbReference type="Proteomes" id="UP000184499"/>
    </source>
</evidence>
<feature type="domain" description="Extradiol ring-cleavage dioxygenase class III enzyme subunit B" evidence="6">
    <location>
        <begin position="29"/>
        <end position="242"/>
    </location>
</feature>
<dbReference type="OMA" id="HGIWVPF"/>
<dbReference type="GO" id="GO:0008198">
    <property type="term" value="F:ferrous iron binding"/>
    <property type="evidence" value="ECO:0007669"/>
    <property type="project" value="InterPro"/>
</dbReference>
<accession>A0A1L9UFI1</accession>
<keyword evidence="5" id="KW-0560">Oxidoreductase</keyword>
<dbReference type="SUPFAM" id="SSF53213">
    <property type="entry name" value="LigB-like"/>
    <property type="match status" value="1"/>
</dbReference>
<keyword evidence="4" id="KW-0862">Zinc</keyword>
<dbReference type="Gene3D" id="3.40.830.10">
    <property type="entry name" value="LigB-like"/>
    <property type="match status" value="1"/>
</dbReference>
<dbReference type="GO" id="GO:0008270">
    <property type="term" value="F:zinc ion binding"/>
    <property type="evidence" value="ECO:0007669"/>
    <property type="project" value="InterPro"/>
</dbReference>